<accession>A0A1A9Z4X8</accession>
<keyword evidence="2" id="KW-1185">Reference proteome</keyword>
<evidence type="ECO:0000313" key="2">
    <source>
        <dbReference type="Proteomes" id="UP000092445"/>
    </source>
</evidence>
<organism evidence="1 2">
    <name type="scientific">Glossina pallidipes</name>
    <name type="common">Tsetse fly</name>
    <dbReference type="NCBI Taxonomy" id="7398"/>
    <lineage>
        <taxon>Eukaryota</taxon>
        <taxon>Metazoa</taxon>
        <taxon>Ecdysozoa</taxon>
        <taxon>Arthropoda</taxon>
        <taxon>Hexapoda</taxon>
        <taxon>Insecta</taxon>
        <taxon>Pterygota</taxon>
        <taxon>Neoptera</taxon>
        <taxon>Endopterygota</taxon>
        <taxon>Diptera</taxon>
        <taxon>Brachycera</taxon>
        <taxon>Muscomorpha</taxon>
        <taxon>Hippoboscoidea</taxon>
        <taxon>Glossinidae</taxon>
        <taxon>Glossina</taxon>
    </lineage>
</organism>
<dbReference type="VEuPathDB" id="VectorBase:GPAI004028"/>
<sequence>MNSKFNNDSKLLPVGSNHIRKIERSPRYSAEAVVCNGNSSAALCMSASMRNQGTGKLPFGFSSFITNVRLEFFSSTRRVKDVIVATNVAASKRGGGLIKPQRESTQCLHMGKEYHELKHEILCELAKVAAKLVFIILRKYFTHVSHKFFINVLPEQEEVTGESRQPIA</sequence>
<dbReference type="AlphaFoldDB" id="A0A1A9Z4X8"/>
<reference evidence="2" key="1">
    <citation type="submission" date="2014-03" db="EMBL/GenBank/DDBJ databases">
        <authorList>
            <person name="Aksoy S."/>
            <person name="Warren W."/>
            <person name="Wilson R.K."/>
        </authorList>
    </citation>
    <scope>NUCLEOTIDE SEQUENCE [LARGE SCALE GENOMIC DNA]</scope>
    <source>
        <strain evidence="2">IAEA</strain>
    </source>
</reference>
<evidence type="ECO:0000313" key="1">
    <source>
        <dbReference type="EnsemblMetazoa" id="GPAI004028-PA"/>
    </source>
</evidence>
<protein>
    <submittedName>
        <fullName evidence="1">Uncharacterized protein</fullName>
    </submittedName>
</protein>
<proteinExistence type="predicted"/>
<reference evidence="1" key="2">
    <citation type="submission" date="2020-05" db="UniProtKB">
        <authorList>
            <consortium name="EnsemblMetazoa"/>
        </authorList>
    </citation>
    <scope>IDENTIFICATION</scope>
    <source>
        <strain evidence="1">IAEA</strain>
    </source>
</reference>
<dbReference type="EnsemblMetazoa" id="GPAI004028-RA">
    <property type="protein sequence ID" value="GPAI004028-PA"/>
    <property type="gene ID" value="GPAI004028"/>
</dbReference>
<dbReference type="Proteomes" id="UP000092445">
    <property type="component" value="Unassembled WGS sequence"/>
</dbReference>
<name>A0A1A9Z4X8_GLOPL</name>